<dbReference type="Pfam" id="PF08883">
    <property type="entry name" value="DOPA_dioxygen"/>
    <property type="match status" value="1"/>
</dbReference>
<evidence type="ECO:0000313" key="2">
    <source>
        <dbReference type="Proteomes" id="UP001595384"/>
    </source>
</evidence>
<protein>
    <submittedName>
        <fullName evidence="1">DOPA 4,5-dioxygenase family protein</fullName>
    </submittedName>
</protein>
<dbReference type="InterPro" id="IPR014980">
    <property type="entry name" value="DOPA_dioxygen"/>
</dbReference>
<dbReference type="SUPFAM" id="SSF143410">
    <property type="entry name" value="DOPA-like"/>
    <property type="match status" value="1"/>
</dbReference>
<gene>
    <name evidence="1" type="ORF">ACFODT_03785</name>
</gene>
<dbReference type="Gene3D" id="3.30.70.1240">
    <property type="entry name" value="DOPA-like domains"/>
    <property type="match status" value="1"/>
</dbReference>
<evidence type="ECO:0000313" key="1">
    <source>
        <dbReference type="EMBL" id="MFC3022950.1"/>
    </source>
</evidence>
<keyword evidence="2" id="KW-1185">Reference proteome</keyword>
<proteinExistence type="predicted"/>
<dbReference type="EMBL" id="JBHRSE010000029">
    <property type="protein sequence ID" value="MFC3022950.1"/>
    <property type="molecule type" value="Genomic_DNA"/>
</dbReference>
<organism evidence="1 2">
    <name type="scientific">Vibrio zhugei</name>
    <dbReference type="NCBI Taxonomy" id="2479546"/>
    <lineage>
        <taxon>Bacteria</taxon>
        <taxon>Pseudomonadati</taxon>
        <taxon>Pseudomonadota</taxon>
        <taxon>Gammaproteobacteria</taxon>
        <taxon>Vibrionales</taxon>
        <taxon>Vibrionaceae</taxon>
        <taxon>Vibrio</taxon>
    </lineage>
</organism>
<dbReference type="PANTHER" id="PTHR36423:SF2">
    <property type="entry name" value="AFR070WP"/>
    <property type="match status" value="1"/>
</dbReference>
<dbReference type="InterPro" id="IPR023389">
    <property type="entry name" value="DOPA-like_sf"/>
</dbReference>
<sequence>MEAVKRPVNKHPAYHAHVYFDEVTLAFARQLCHQAGDTFPVSIGRIHEKRVGPHTMWSCQIAFSSEVFDAIIPWLEVHRAGLTVFVHGLTGNALADHTIHAYWLGDPVALDLSKLA</sequence>
<comment type="caution">
    <text evidence="1">The sequence shown here is derived from an EMBL/GenBank/DDBJ whole genome shotgun (WGS) entry which is preliminary data.</text>
</comment>
<dbReference type="RefSeq" id="WP_123015742.1">
    <property type="nucleotide sequence ID" value="NZ_AP024911.1"/>
</dbReference>
<reference evidence="2" key="1">
    <citation type="journal article" date="2019" name="Int. J. Syst. Evol. Microbiol.">
        <title>The Global Catalogue of Microorganisms (GCM) 10K type strain sequencing project: providing services to taxonomists for standard genome sequencing and annotation.</title>
        <authorList>
            <consortium name="The Broad Institute Genomics Platform"/>
            <consortium name="The Broad Institute Genome Sequencing Center for Infectious Disease"/>
            <person name="Wu L."/>
            <person name="Ma J."/>
        </authorList>
    </citation>
    <scope>NUCLEOTIDE SEQUENCE [LARGE SCALE GENOMIC DNA]</scope>
    <source>
        <strain evidence="2">KCTC 62784</strain>
    </source>
</reference>
<dbReference type="PANTHER" id="PTHR36423">
    <property type="entry name" value="AFR070WP"/>
    <property type="match status" value="1"/>
</dbReference>
<accession>A0ABV7C909</accession>
<name>A0ABV7C909_9VIBR</name>
<dbReference type="PIRSF" id="PIRSF028139">
    <property type="entry name" value="DOPA-diox_rel_Mll2280"/>
    <property type="match status" value="1"/>
</dbReference>
<dbReference type="Proteomes" id="UP001595384">
    <property type="component" value="Unassembled WGS sequence"/>
</dbReference>